<name>A0A1M7UF92_9BRAD</name>
<dbReference type="RefSeq" id="WP_072821551.1">
    <property type="nucleotide sequence ID" value="NZ_LT670849.1"/>
</dbReference>
<reference evidence="3" key="1">
    <citation type="submission" date="2016-11" db="EMBL/GenBank/DDBJ databases">
        <authorList>
            <person name="Varghese N."/>
            <person name="Submissions S."/>
        </authorList>
    </citation>
    <scope>NUCLEOTIDE SEQUENCE [LARGE SCALE GENOMIC DNA]</scope>
    <source>
        <strain evidence="3">GAS401</strain>
    </source>
</reference>
<sequence length="158" mass="17466">MVWRALVVLFFLATCALAQNFSGYRETTLDAVFERWNDITKADGPGVSYTAELDKVRFVATLRSFPVSCSNAPLETALRLTGSENFLQQVSINHCFTFTSNTGRTIAAYVEDVLVPGLGADAKLGSPVEVYAVVQAYVVQADRSRNYPIMIVTRFEPQ</sequence>
<feature type="signal peptide" evidence="1">
    <location>
        <begin position="1"/>
        <end position="18"/>
    </location>
</feature>
<evidence type="ECO:0000256" key="1">
    <source>
        <dbReference type="SAM" id="SignalP"/>
    </source>
</evidence>
<organism evidence="2 3">
    <name type="scientific">Bradyrhizobium erythrophlei</name>
    <dbReference type="NCBI Taxonomy" id="1437360"/>
    <lineage>
        <taxon>Bacteria</taxon>
        <taxon>Pseudomonadati</taxon>
        <taxon>Pseudomonadota</taxon>
        <taxon>Alphaproteobacteria</taxon>
        <taxon>Hyphomicrobiales</taxon>
        <taxon>Nitrobacteraceae</taxon>
        <taxon>Bradyrhizobium</taxon>
    </lineage>
</organism>
<feature type="chain" id="PRO_5013065522" evidence="1">
    <location>
        <begin position="19"/>
        <end position="158"/>
    </location>
</feature>
<protein>
    <submittedName>
        <fullName evidence="2">Uncharacterized protein</fullName>
    </submittedName>
</protein>
<evidence type="ECO:0000313" key="3">
    <source>
        <dbReference type="Proteomes" id="UP000184096"/>
    </source>
</evidence>
<keyword evidence="3" id="KW-1185">Reference proteome</keyword>
<dbReference type="OrthoDB" id="9255855at2"/>
<dbReference type="EMBL" id="LT670849">
    <property type="protein sequence ID" value="SHN81590.1"/>
    <property type="molecule type" value="Genomic_DNA"/>
</dbReference>
<keyword evidence="1" id="KW-0732">Signal</keyword>
<accession>A0A1M7UF92</accession>
<proteinExistence type="predicted"/>
<dbReference type="Proteomes" id="UP000184096">
    <property type="component" value="Chromosome I"/>
</dbReference>
<dbReference type="AlphaFoldDB" id="A0A1M7UF92"/>
<gene>
    <name evidence="2" type="ORF">SAMN05444170_4782</name>
</gene>
<evidence type="ECO:0000313" key="2">
    <source>
        <dbReference type="EMBL" id="SHN81590.1"/>
    </source>
</evidence>